<dbReference type="Proteomes" id="UP000186758">
    <property type="component" value="Unassembled WGS sequence"/>
</dbReference>
<name>A0A1Q9YKW9_9FIRM</name>
<comment type="caution">
    <text evidence="1">The sequence shown here is derived from an EMBL/GenBank/DDBJ whole genome shotgun (WGS) entry which is preliminary data.</text>
</comment>
<evidence type="ECO:0000313" key="1">
    <source>
        <dbReference type="EMBL" id="OLU45458.1"/>
    </source>
</evidence>
<accession>A0A1Q9YKW9</accession>
<gene>
    <name evidence="1" type="ORF">BO223_05020</name>
</gene>
<organism evidence="1 2">
    <name type="scientific">Faecalibaculum rodentium</name>
    <dbReference type="NCBI Taxonomy" id="1702221"/>
    <lineage>
        <taxon>Bacteria</taxon>
        <taxon>Bacillati</taxon>
        <taxon>Bacillota</taxon>
        <taxon>Erysipelotrichia</taxon>
        <taxon>Erysipelotrichales</taxon>
        <taxon>Erysipelotrichaceae</taxon>
        <taxon>Faecalibaculum</taxon>
    </lineage>
</organism>
<reference evidence="1 2" key="1">
    <citation type="submission" date="2016-11" db="EMBL/GenBank/DDBJ databases">
        <title>Description of two novel members of the family Erysipelotrichaceae: Ileibacterium lipovorans gen. nov., sp. nov. and Dubosiella newyorkensis, gen. nov., sp. nov.</title>
        <authorList>
            <person name="Cox L.M."/>
            <person name="Sohn J."/>
            <person name="Tyrrell K.L."/>
            <person name="Citron D.M."/>
            <person name="Lawson P.A."/>
            <person name="Patel N.B."/>
            <person name="Iizumi T."/>
            <person name="Perez-Perez G.I."/>
            <person name="Goldstein E.J."/>
            <person name="Blaser M.J."/>
        </authorList>
    </citation>
    <scope>NUCLEOTIDE SEQUENCE [LARGE SCALE GENOMIC DNA]</scope>
    <source>
        <strain evidence="1 2">NYU-BL-K8</strain>
    </source>
</reference>
<evidence type="ECO:0000313" key="2">
    <source>
        <dbReference type="Proteomes" id="UP000186758"/>
    </source>
</evidence>
<dbReference type="EMBL" id="MPJZ01000050">
    <property type="protein sequence ID" value="OLU45458.1"/>
    <property type="molecule type" value="Genomic_DNA"/>
</dbReference>
<dbReference type="AlphaFoldDB" id="A0A1Q9YKW9"/>
<protein>
    <submittedName>
        <fullName evidence="1">Uncharacterized protein</fullName>
    </submittedName>
</protein>
<proteinExistence type="predicted"/>
<sequence length="82" mass="9410">MIAHSDIEIYIFSSRLPRLPREAVVNASLIMVLAHWISHTTYCKVTGIAKRRDIPVEYINSRNLSISERELPEIVRRHGDPG</sequence>
<dbReference type="RefSeq" id="WP_075885199.1">
    <property type="nucleotide sequence ID" value="NZ_MPJZ01000050.1"/>
</dbReference>